<evidence type="ECO:0000259" key="1">
    <source>
        <dbReference type="Pfam" id="PF08242"/>
    </source>
</evidence>
<dbReference type="HOGENOM" id="CLU_082414_0_0_0"/>
<sequence length="217" mass="24805">MTSPNQHWNKIFSTKTDPELGWYESDASQTVKFLDLIPQREISAVFLAGAGTSMLVDELLDREHKLILNDISDEALNKLRNRIGVHDRLTWLHHDISKPLPDNTPQSDIWIDRAVLHFLLEEADIQGYFSNLHSAIRPGGYALLAEFSTTGAPKCAGLELHRYSVEEMSERMGAGFELVKHEAYTFINPFGDQRPYIYALYKKTLLDKLPHSEHRTD</sequence>
<dbReference type="SUPFAM" id="SSF53335">
    <property type="entry name" value="S-adenosyl-L-methionine-dependent methyltransferases"/>
    <property type="match status" value="1"/>
</dbReference>
<feature type="domain" description="Methyltransferase type 12" evidence="1">
    <location>
        <begin position="49"/>
        <end position="141"/>
    </location>
</feature>
<dbReference type="RefSeq" id="WP_009849623.1">
    <property type="nucleotide sequence ID" value="NZ_DS022294.1"/>
</dbReference>
<gene>
    <name evidence="2" type="ORF">SPV1_10521</name>
</gene>
<reference evidence="2 3" key="1">
    <citation type="submission" date="2006-09" db="EMBL/GenBank/DDBJ databases">
        <authorList>
            <person name="Emerson D."/>
            <person name="Ferriera S."/>
            <person name="Johnson J."/>
            <person name="Kravitz S."/>
            <person name="Halpern A."/>
            <person name="Remington K."/>
            <person name="Beeson K."/>
            <person name="Tran B."/>
            <person name="Rogers Y.-H."/>
            <person name="Friedman R."/>
            <person name="Venter J.C."/>
        </authorList>
    </citation>
    <scope>NUCLEOTIDE SEQUENCE [LARGE SCALE GENOMIC DNA]</scope>
    <source>
        <strain evidence="2 3">PV-1</strain>
    </source>
</reference>
<dbReference type="EMBL" id="AATS01000003">
    <property type="protein sequence ID" value="EAU55159.1"/>
    <property type="molecule type" value="Genomic_DNA"/>
</dbReference>
<dbReference type="InterPro" id="IPR029063">
    <property type="entry name" value="SAM-dependent_MTases_sf"/>
</dbReference>
<protein>
    <recommendedName>
        <fullName evidence="1">Methyltransferase type 12 domain-containing protein</fullName>
    </recommendedName>
</protein>
<dbReference type="InterPro" id="IPR013217">
    <property type="entry name" value="Methyltransf_12"/>
</dbReference>
<dbReference type="Gene3D" id="3.40.50.150">
    <property type="entry name" value="Vaccinia Virus protein VP39"/>
    <property type="match status" value="1"/>
</dbReference>
<dbReference type="Proteomes" id="UP000005297">
    <property type="component" value="Unassembled WGS sequence"/>
</dbReference>
<dbReference type="eggNOG" id="COG2226">
    <property type="taxonomic scope" value="Bacteria"/>
</dbReference>
<name>Q0F1N2_9PROT</name>
<accession>Q0F1N2</accession>
<dbReference type="InParanoid" id="Q0F1N2"/>
<dbReference type="AlphaFoldDB" id="Q0F1N2"/>
<proteinExistence type="predicted"/>
<keyword evidence="3" id="KW-1185">Reference proteome</keyword>
<evidence type="ECO:0000313" key="3">
    <source>
        <dbReference type="Proteomes" id="UP000005297"/>
    </source>
</evidence>
<dbReference type="OrthoDB" id="5419754at2"/>
<organism evidence="2 3">
    <name type="scientific">Mariprofundus ferrooxydans PV-1</name>
    <dbReference type="NCBI Taxonomy" id="314345"/>
    <lineage>
        <taxon>Bacteria</taxon>
        <taxon>Pseudomonadati</taxon>
        <taxon>Pseudomonadota</taxon>
        <taxon>Candidatius Mariprofundia</taxon>
        <taxon>Mariprofundales</taxon>
        <taxon>Mariprofundaceae</taxon>
        <taxon>Mariprofundus</taxon>
    </lineage>
</organism>
<dbReference type="Pfam" id="PF08242">
    <property type="entry name" value="Methyltransf_12"/>
    <property type="match status" value="1"/>
</dbReference>
<evidence type="ECO:0000313" key="2">
    <source>
        <dbReference type="EMBL" id="EAU55159.1"/>
    </source>
</evidence>
<comment type="caution">
    <text evidence="2">The sequence shown here is derived from an EMBL/GenBank/DDBJ whole genome shotgun (WGS) entry which is preliminary data.</text>
</comment>